<evidence type="ECO:0000256" key="8">
    <source>
        <dbReference type="ARBA" id="ARBA00030045"/>
    </source>
</evidence>
<comment type="catalytic activity">
    <reaction evidence="1">
        <text>Hydrolyzes Xaa-Pro-|- bonds to release unblocked, N-terminal dipeptides from substrates including Ala-Pro-|-p-nitroanilide and (sequentially) Tyr-Pro-|-Phe-Pro-|-Gly-Pro-|-Ile.</text>
        <dbReference type="EC" id="3.4.14.11"/>
    </reaction>
</comment>
<organism evidence="12 13">
    <name type="scientific">Sphaerisporangium rhizosphaerae</name>
    <dbReference type="NCBI Taxonomy" id="2269375"/>
    <lineage>
        <taxon>Bacteria</taxon>
        <taxon>Bacillati</taxon>
        <taxon>Actinomycetota</taxon>
        <taxon>Actinomycetes</taxon>
        <taxon>Streptosporangiales</taxon>
        <taxon>Streptosporangiaceae</taxon>
        <taxon>Sphaerisporangium</taxon>
    </lineage>
</organism>
<dbReference type="InterPro" id="IPR008979">
    <property type="entry name" value="Galactose-bd-like_sf"/>
</dbReference>
<evidence type="ECO:0000256" key="6">
    <source>
        <dbReference type="ARBA" id="ARBA00022801"/>
    </source>
</evidence>
<dbReference type="NCBIfam" id="NF003780">
    <property type="entry name" value="PRK05371.1-1"/>
    <property type="match status" value="1"/>
</dbReference>
<dbReference type="NCBIfam" id="TIGR00976">
    <property type="entry name" value="CocE_NonD"/>
    <property type="match status" value="1"/>
</dbReference>
<dbReference type="EMBL" id="JBHTCG010000003">
    <property type="protein sequence ID" value="MFC7381776.1"/>
    <property type="molecule type" value="Genomic_DNA"/>
</dbReference>
<keyword evidence="13" id="KW-1185">Reference proteome</keyword>
<keyword evidence="10" id="KW-0732">Signal</keyword>
<accession>A0ABW2NWH2</accession>
<keyword evidence="4" id="KW-0031">Aminopeptidase</keyword>
<keyword evidence="6" id="KW-0378">Hydrolase</keyword>
<keyword evidence="7" id="KW-0720">Serine protease</keyword>
<reference evidence="13" key="1">
    <citation type="journal article" date="2019" name="Int. J. Syst. Evol. Microbiol.">
        <title>The Global Catalogue of Microorganisms (GCM) 10K type strain sequencing project: providing services to taxonomists for standard genome sequencing and annotation.</title>
        <authorList>
            <consortium name="The Broad Institute Genomics Platform"/>
            <consortium name="The Broad Institute Genome Sequencing Center for Infectious Disease"/>
            <person name="Wu L."/>
            <person name="Ma J."/>
        </authorList>
    </citation>
    <scope>NUCLEOTIDE SEQUENCE [LARGE SCALE GENOMIC DNA]</scope>
    <source>
        <strain evidence="13">CECT 7649</strain>
    </source>
</reference>
<dbReference type="PRINTS" id="PR00923">
    <property type="entry name" value="LACTOPTASE"/>
</dbReference>
<keyword evidence="5" id="KW-0645">Protease</keyword>
<gene>
    <name evidence="12" type="ORF">ACFQSB_06125</name>
</gene>
<dbReference type="Gene3D" id="3.40.50.1820">
    <property type="entry name" value="alpha/beta hydrolase"/>
    <property type="match status" value="2"/>
</dbReference>
<proteinExistence type="inferred from homology"/>
<evidence type="ECO:0000256" key="7">
    <source>
        <dbReference type="ARBA" id="ARBA00022825"/>
    </source>
</evidence>
<dbReference type="Pfam" id="PF08530">
    <property type="entry name" value="PepX_C"/>
    <property type="match status" value="1"/>
</dbReference>
<feature type="region of interest" description="Disordered" evidence="9">
    <location>
        <begin position="617"/>
        <end position="658"/>
    </location>
</feature>
<evidence type="ECO:0000313" key="12">
    <source>
        <dbReference type="EMBL" id="MFC7381776.1"/>
    </source>
</evidence>
<dbReference type="InterPro" id="IPR013736">
    <property type="entry name" value="Xaa-Pro_dipept_C"/>
</dbReference>
<name>A0ABW2NWH2_9ACTN</name>
<dbReference type="Pfam" id="PF02129">
    <property type="entry name" value="Peptidase_S15"/>
    <property type="match status" value="1"/>
</dbReference>
<dbReference type="EC" id="3.4.14.11" evidence="3"/>
<evidence type="ECO:0000256" key="10">
    <source>
        <dbReference type="SAM" id="SignalP"/>
    </source>
</evidence>
<dbReference type="SUPFAM" id="SSF49785">
    <property type="entry name" value="Galactose-binding domain-like"/>
    <property type="match status" value="1"/>
</dbReference>
<dbReference type="InterPro" id="IPR005674">
    <property type="entry name" value="CocE/Ser_esterase"/>
</dbReference>
<sequence length="658" mass="71487">MRRSSRLLGAIGISLALTATTGGVAAAHAVPRISVIDGRTQPVFSYAGAVREHIRVETPVDSDGDGRNDLAAVDLVRPRETEQGLKVPVIMDESPYYDTVGRGNEAEHKGYDASGLPVKFPLFYDNYFVPRGYAVLLVDMLGTTRSDGCPDVGAAADIAAGKAVIDWLNGRAKGYNPDGSPATASWATGKVGMVGKSYDGTLPIAVAGTGVQGLATIVPISAISSWYRYTRMNGVLYTEDYMPWLAETIDSDPPAKCAAMRQRLHEGQEDATGNYNAFWAERDYLKGGLADVSKVRASVFAVHGLGDTNVKTDNFSTYWEALARRGVPRKLWLSQYGHVDPFDYRREEWVDTLHAWFDQWLHGIDTGVLRQPRADVQVAPAQWVRQADWPARSLDLPLWLRPGQDAQGSLGPLPPRGGTTASFTDDPWQTEDQMVSDPTAASPNRLVFLTPPLKRAVRISGTPQMDIRAKVDRPGVNLTALVVDYGEDERLDFYNSGGGIRTLADESCHGESTADDDACYRRTETVTTRLPLEIVARGWLDARNRRSLTTSQDLTPGKEYRLTWDTLPADSVVKAGHRLAVVLAASDASETMTDPADPAPATVTVDLSGSRIRLPLAAPPAGQDSAPATTMDFAPAPAEGQWRGPKDVVLPRPSRDLF</sequence>
<dbReference type="Gene3D" id="2.60.120.260">
    <property type="entry name" value="Galactose-binding domain-like"/>
    <property type="match status" value="1"/>
</dbReference>
<evidence type="ECO:0000259" key="11">
    <source>
        <dbReference type="SMART" id="SM00939"/>
    </source>
</evidence>
<dbReference type="SUPFAM" id="SSF53474">
    <property type="entry name" value="alpha/beta-Hydrolases"/>
    <property type="match status" value="1"/>
</dbReference>
<evidence type="ECO:0000313" key="13">
    <source>
        <dbReference type="Proteomes" id="UP001596496"/>
    </source>
</evidence>
<dbReference type="RefSeq" id="WP_380824819.1">
    <property type="nucleotide sequence ID" value="NZ_JBHTCG010000003.1"/>
</dbReference>
<feature type="chain" id="PRO_5046832795" description="Xaa-Pro dipeptidyl-peptidase" evidence="10">
    <location>
        <begin position="20"/>
        <end position="658"/>
    </location>
</feature>
<dbReference type="Proteomes" id="UP001596496">
    <property type="component" value="Unassembled WGS sequence"/>
</dbReference>
<dbReference type="InterPro" id="IPR029058">
    <property type="entry name" value="AB_hydrolase_fold"/>
</dbReference>
<dbReference type="SMART" id="SM00939">
    <property type="entry name" value="PepX_C"/>
    <property type="match status" value="1"/>
</dbReference>
<dbReference type="InterPro" id="IPR008252">
    <property type="entry name" value="Pept_S15_Xpro"/>
</dbReference>
<evidence type="ECO:0000256" key="5">
    <source>
        <dbReference type="ARBA" id="ARBA00022670"/>
    </source>
</evidence>
<evidence type="ECO:0000256" key="4">
    <source>
        <dbReference type="ARBA" id="ARBA00022438"/>
    </source>
</evidence>
<evidence type="ECO:0000256" key="9">
    <source>
        <dbReference type="SAM" id="MobiDB-lite"/>
    </source>
</evidence>
<feature type="domain" description="Xaa-Pro dipeptidyl-peptidase C-terminal" evidence="11">
    <location>
        <begin position="354"/>
        <end position="613"/>
    </location>
</feature>
<dbReference type="InterPro" id="IPR000383">
    <property type="entry name" value="Xaa-Pro-like_dom"/>
</dbReference>
<protein>
    <recommendedName>
        <fullName evidence="3">Xaa-Pro dipeptidyl-peptidase</fullName>
        <ecNumber evidence="3">3.4.14.11</ecNumber>
    </recommendedName>
    <alternativeName>
        <fullName evidence="8">X-prolyl-dipeptidyl aminopeptidase</fullName>
    </alternativeName>
</protein>
<feature type="region of interest" description="Disordered" evidence="9">
    <location>
        <begin position="405"/>
        <end position="437"/>
    </location>
</feature>
<comment type="similarity">
    <text evidence="2">Belongs to the peptidase S15 family.</text>
</comment>
<feature type="signal peptide" evidence="10">
    <location>
        <begin position="1"/>
        <end position="19"/>
    </location>
</feature>
<evidence type="ECO:0000256" key="1">
    <source>
        <dbReference type="ARBA" id="ARBA00000123"/>
    </source>
</evidence>
<evidence type="ECO:0000256" key="3">
    <source>
        <dbReference type="ARBA" id="ARBA00012463"/>
    </source>
</evidence>
<comment type="caution">
    <text evidence="12">The sequence shown here is derived from an EMBL/GenBank/DDBJ whole genome shotgun (WGS) entry which is preliminary data.</text>
</comment>
<evidence type="ECO:0000256" key="2">
    <source>
        <dbReference type="ARBA" id="ARBA00010819"/>
    </source>
</evidence>